<feature type="non-terminal residue" evidence="2">
    <location>
        <position position="1"/>
    </location>
</feature>
<evidence type="ECO:0000313" key="2">
    <source>
        <dbReference type="EMBL" id="KAF6071093.1"/>
    </source>
</evidence>
<protein>
    <submittedName>
        <fullName evidence="2">Uncharacterized protein</fullName>
    </submittedName>
</protein>
<feature type="compositionally biased region" description="Acidic residues" evidence="1">
    <location>
        <begin position="40"/>
        <end position="66"/>
    </location>
</feature>
<reference evidence="2 3" key="1">
    <citation type="submission" date="2020-03" db="EMBL/GenBank/DDBJ databases">
        <title>FDA dAtabase for Regulatory Grade micrObial Sequences (FDA-ARGOS): Supporting development and validation of Infectious Disease Dx tests.</title>
        <authorList>
            <person name="Campos J."/>
            <person name="Goldberg B."/>
            <person name="Tallon L."/>
            <person name="Sadzewicz L."/>
            <person name="Vavikolanu K."/>
            <person name="Mehta A."/>
            <person name="Aluvathingal J."/>
            <person name="Nadendla S."/>
            <person name="Nandy P."/>
            <person name="Geyer C."/>
            <person name="Yan Y."/>
            <person name="Sichtig H."/>
        </authorList>
    </citation>
    <scope>NUCLEOTIDE SEQUENCE [LARGE SCALE GENOMIC DNA]</scope>
    <source>
        <strain evidence="2 3">FDAARGOS_656</strain>
    </source>
</reference>
<proteinExistence type="predicted"/>
<feature type="compositionally biased region" description="Polar residues" evidence="1">
    <location>
        <begin position="92"/>
        <end position="110"/>
    </location>
</feature>
<evidence type="ECO:0000313" key="3">
    <source>
        <dbReference type="Proteomes" id="UP000536275"/>
    </source>
</evidence>
<sequence>ALANYIERPTVLAEIDDLDAVKGFVDVYDHFGYMVEPACDEDEEHPNDEESEHDDTVPDDNGDEVDDHVKEKRGSGWAFWGNSNTNVESTLQNVKDSKSSGASDQDNVESTSKKDKAVHVGNTILSSTSKFLVKSESTGKAPQNTEQVMMSYCINPHDKTAQFNQINTHKNEDLRENLIVPDWNTCLPQTATNPIFNTSTTSNQRACLPNYNKYYHNVDEKSIKSASSVPSQLQEDSSDPNSITITNDAMGNLLINNSISSKRRALHQALNAEVISQKAGPLKKIKDILIIGSMDFFPLE</sequence>
<feature type="region of interest" description="Disordered" evidence="1">
    <location>
        <begin position="40"/>
        <end position="68"/>
    </location>
</feature>
<comment type="caution">
    <text evidence="2">The sequence shown here is derived from an EMBL/GenBank/DDBJ whole genome shotgun (WGS) entry which is preliminary data.</text>
</comment>
<name>A0A8H6C0A1_CANAX</name>
<dbReference type="EMBL" id="JABWAD010000021">
    <property type="protein sequence ID" value="KAF6071093.1"/>
    <property type="molecule type" value="Genomic_DNA"/>
</dbReference>
<dbReference type="AlphaFoldDB" id="A0A8H6C0A1"/>
<dbReference type="Proteomes" id="UP000536275">
    <property type="component" value="Unassembled WGS sequence"/>
</dbReference>
<accession>A0A8H6C0A1</accession>
<organism evidence="2 3">
    <name type="scientific">Candida albicans</name>
    <name type="common">Yeast</name>
    <dbReference type="NCBI Taxonomy" id="5476"/>
    <lineage>
        <taxon>Eukaryota</taxon>
        <taxon>Fungi</taxon>
        <taxon>Dikarya</taxon>
        <taxon>Ascomycota</taxon>
        <taxon>Saccharomycotina</taxon>
        <taxon>Pichiomycetes</taxon>
        <taxon>Debaryomycetaceae</taxon>
        <taxon>Candida/Lodderomyces clade</taxon>
        <taxon>Candida</taxon>
    </lineage>
</organism>
<gene>
    <name evidence="2" type="ORF">FOB64_001505</name>
</gene>
<feature type="region of interest" description="Disordered" evidence="1">
    <location>
        <begin position="92"/>
        <end position="116"/>
    </location>
</feature>
<evidence type="ECO:0000256" key="1">
    <source>
        <dbReference type="SAM" id="MobiDB-lite"/>
    </source>
</evidence>